<dbReference type="InterPro" id="IPR023214">
    <property type="entry name" value="HAD_sf"/>
</dbReference>
<proteinExistence type="predicted"/>
<keyword evidence="2" id="KW-1185">Reference proteome</keyword>
<dbReference type="AlphaFoldDB" id="A0A8G2CM81"/>
<comment type="caution">
    <text evidence="1">The sequence shown here is derived from an EMBL/GenBank/DDBJ whole genome shotgun (WGS) entry which is preliminary data.</text>
</comment>
<dbReference type="EMBL" id="FTNE01000018">
    <property type="protein sequence ID" value="SIR18463.1"/>
    <property type="molecule type" value="Genomic_DNA"/>
</dbReference>
<organism evidence="1 2">
    <name type="scientific">Acidiphilium rubrum</name>
    <dbReference type="NCBI Taxonomy" id="526"/>
    <lineage>
        <taxon>Bacteria</taxon>
        <taxon>Pseudomonadati</taxon>
        <taxon>Pseudomonadota</taxon>
        <taxon>Alphaproteobacteria</taxon>
        <taxon>Acetobacterales</taxon>
        <taxon>Acidocellaceae</taxon>
        <taxon>Acidiphilium</taxon>
    </lineage>
</organism>
<reference evidence="1 2" key="1">
    <citation type="submission" date="2017-01" db="EMBL/GenBank/DDBJ databases">
        <authorList>
            <person name="Varghese N."/>
            <person name="Submissions S."/>
        </authorList>
    </citation>
    <scope>NUCLEOTIDE SEQUENCE [LARGE SCALE GENOMIC DNA]</scope>
    <source>
        <strain evidence="1 2">ATCC 35905</strain>
    </source>
</reference>
<evidence type="ECO:0000313" key="1">
    <source>
        <dbReference type="EMBL" id="SIR18463.1"/>
    </source>
</evidence>
<evidence type="ECO:0000313" key="2">
    <source>
        <dbReference type="Proteomes" id="UP000186308"/>
    </source>
</evidence>
<gene>
    <name evidence="1" type="ORF">SAMN05421828_11835</name>
</gene>
<sequence>MNRFTIDREQRPILDDGARVAEFMAAAMTAEIASFDLFDTLVQRAVWRPDDVFTLLAANLPDQVSAWFAAERGRAEAAVRRASGTTEITLAAIYAELRRTAPAGLDLMPIMDQEIALEIEAIAADPKIAAAFHALVAAGRRVIIVSDMYLPRRAIETMIERAGLAGHERLYLSSETGHTKASGAVWDVIRADFGLAADARIVHLGDHPAADCAVARRCGITPFLLSPPERRLPANRYQPTSNALADLPHALLRRALGAQAGDPYWLTLAYLVVAPAAIGMAGLIHNRVRAEHRHPFFLARDGLIFQKAYEAAWRTEATPPSHYVWSSRRCLNLAAITTLDATDLDFLCSGVSDLTIADYLHRADLDPTAGAVAAAMHQHGVNGQTAVNDAASRASLRAIFTDLAGPIIARARIERRDLLAHLDQIGLFDGKALVVDLGWHGSLQRSLIRLGTIARGVAPDITGVYLGTSARRQRDIPAEGFLFSDGAPQAVVAATVGRSYEVLELLFSAPESGISHVACRDGVPYPVRLAQTEEAPRLAIAALIHDAVTEVAQAMRPYLRPEHITMLRDLACTRLTALLAAPDRTDAAHFAEIPHAEGFAASSYRPIVPPSGRSPFTAASAARTAFWPAGFLARLDPGSRFAVRAINSLHRRITAPA</sequence>
<dbReference type="Proteomes" id="UP000186308">
    <property type="component" value="Unassembled WGS sequence"/>
</dbReference>
<evidence type="ECO:0008006" key="3">
    <source>
        <dbReference type="Google" id="ProtNLM"/>
    </source>
</evidence>
<dbReference type="Gene3D" id="3.40.50.1000">
    <property type="entry name" value="HAD superfamily/HAD-like"/>
    <property type="match status" value="1"/>
</dbReference>
<dbReference type="InterPro" id="IPR036412">
    <property type="entry name" value="HAD-like_sf"/>
</dbReference>
<dbReference type="SUPFAM" id="SSF56784">
    <property type="entry name" value="HAD-like"/>
    <property type="match status" value="1"/>
</dbReference>
<dbReference type="RefSeq" id="WP_139334109.1">
    <property type="nucleotide sequence ID" value="NZ_FTNE01000018.1"/>
</dbReference>
<protein>
    <recommendedName>
        <fullName evidence="3">Haloacid dehalogenase superfamily, subfamily IA, variant 1 with third motif having Dx(3-4)D or Dx(3-4)E</fullName>
    </recommendedName>
</protein>
<dbReference type="OrthoDB" id="7215643at2"/>
<name>A0A8G2CM81_ACIRU</name>
<accession>A0A8G2CM81</accession>